<dbReference type="OrthoDB" id="2019644at2759"/>
<evidence type="ECO:0000313" key="5">
    <source>
        <dbReference type="EMBL" id="KAH0547601.1"/>
    </source>
</evidence>
<dbReference type="GO" id="GO:0006999">
    <property type="term" value="P:nuclear pore organization"/>
    <property type="evidence" value="ECO:0007669"/>
    <property type="project" value="TreeGrafter"/>
</dbReference>
<organism evidence="5 6">
    <name type="scientific">Glutinoglossum americanum</name>
    <dbReference type="NCBI Taxonomy" id="1670608"/>
    <lineage>
        <taxon>Eukaryota</taxon>
        <taxon>Fungi</taxon>
        <taxon>Dikarya</taxon>
        <taxon>Ascomycota</taxon>
        <taxon>Pezizomycotina</taxon>
        <taxon>Geoglossomycetes</taxon>
        <taxon>Geoglossales</taxon>
        <taxon>Geoglossaceae</taxon>
        <taxon>Glutinoglossum</taxon>
    </lineage>
</organism>
<keyword evidence="4" id="KW-0539">Nucleus</keyword>
<dbReference type="EMBL" id="JAGHQL010000003">
    <property type="protein sequence ID" value="KAH0547601.1"/>
    <property type="molecule type" value="Genomic_DNA"/>
</dbReference>
<proteinExistence type="inferred from homology"/>
<dbReference type="PANTHER" id="PTHR31344:SF0">
    <property type="entry name" value="NUCLEAR PORE COMPLEX PROTEIN NUP205"/>
    <property type="match status" value="1"/>
</dbReference>
<keyword evidence="6" id="KW-1185">Reference proteome</keyword>
<gene>
    <name evidence="5" type="ORF">FGG08_000326</name>
</gene>
<keyword evidence="3" id="KW-0813">Transport</keyword>
<reference evidence="5" key="1">
    <citation type="submission" date="2021-03" db="EMBL/GenBank/DDBJ databases">
        <title>Comparative genomics and phylogenomic investigation of the class Geoglossomycetes provide insights into ecological specialization and systematics.</title>
        <authorList>
            <person name="Melie T."/>
            <person name="Pirro S."/>
            <person name="Miller A.N."/>
            <person name="Quandt A."/>
        </authorList>
    </citation>
    <scope>NUCLEOTIDE SEQUENCE</scope>
    <source>
        <strain evidence="5">GBOQ0MN5Z8</strain>
    </source>
</reference>
<evidence type="ECO:0000313" key="6">
    <source>
        <dbReference type="Proteomes" id="UP000698800"/>
    </source>
</evidence>
<dbReference type="GO" id="GO:0017056">
    <property type="term" value="F:structural constituent of nuclear pore"/>
    <property type="evidence" value="ECO:0007669"/>
    <property type="project" value="TreeGrafter"/>
</dbReference>
<evidence type="ECO:0000256" key="2">
    <source>
        <dbReference type="ARBA" id="ARBA00005892"/>
    </source>
</evidence>
<evidence type="ECO:0000256" key="4">
    <source>
        <dbReference type="ARBA" id="ARBA00023242"/>
    </source>
</evidence>
<evidence type="ECO:0008006" key="7">
    <source>
        <dbReference type="Google" id="ProtNLM"/>
    </source>
</evidence>
<dbReference type="Proteomes" id="UP000698800">
    <property type="component" value="Unassembled WGS sequence"/>
</dbReference>
<comment type="similarity">
    <text evidence="2">Belongs to the NUP186/NUP192/NUP205 family.</text>
</comment>
<comment type="subcellular location">
    <subcellularLocation>
        <location evidence="1">Nucleus</location>
    </subcellularLocation>
</comment>
<evidence type="ECO:0000256" key="1">
    <source>
        <dbReference type="ARBA" id="ARBA00004123"/>
    </source>
</evidence>
<evidence type="ECO:0000256" key="3">
    <source>
        <dbReference type="ARBA" id="ARBA00022448"/>
    </source>
</evidence>
<sequence>MGDKYDISGLQNLHRDLLALSESRLPNLERLWVELEDQLEELKKFLDKTPKNAKHRQMVSSGKIQIDGVDYSINEELKEGTLQLADTLNIDEIEAASMFMIAWEEAETLDRSELETSIIRFHERRQYVLECVRLVMKLDKDVEEEIRDNFARVVRHIESKTDGGGPAFYNSCLLSMADIRRWLQELAEKTQTASIRGQDQLPELTETIELQRVSLTRQHESLGAILSYLAYRRHSSVDNFKSLLSAFKGFNKYDNLLVHYIPGLISFVLQFGSAENSESREETRTLCQHIIDEKENDPWALRYFQAAVSAWWFGEYSGWYPEGSMITSLNGPSTEEETEAELPSRKFLEALKDGALDFILSVIADVRASDWLDPAKQGLRGWLQRKSPVIASDPTPFSPYFQLLVMEDLESFVDAVITNMPDTLRRLKIDEEEQRSLRRTPENDLDLEKFLLIMSYVYEDRPEAAMSFWTDPDSNLFGFLQWASSRQITPLASVYSELIRTLAKGEECATAAHEFLLEEGPTATGKLRRSQSFCWDQIFSELQYYSSKIRDRPALTQSTVYRTGRPSTEEAELEPEVAVMLEGYLRLIARLCTECPPARSWLFGHSTFHLVELLFLFCSSAIPSRLRACAFGTLEALLKDKSPQVGDYIWQYLDQWVSGGLAPSSDLSMVPNPPNAPVWAEEVIFEAIATDFEESNAFVQLLQALVAPYVNESGLNDALPFPEYLGSAYRMPGIEPHIDFVLGRVFGMKTAELQDLSQLRILRHTCLEFITTCLSTFNEDLLIFANGSNVSVDAAIGTSSLELYVRLHPFSRVMEWLFNEKVLTALFSAAHQDIVEVSNSSPDSPLMLGLLRSIETMSLLMKMQFTYLDIVRPIIKSNSPNRRPPVSNTALASFEDSVLNNLQLVVDLGLYCGTGHQELVILSLRLLEQVSTARRLVSAPISAFGQRLGRNYIIGALEMNGESDRIAKSLVSEMHFTGAELDQGPDSPAFAIKASILEFLNSCLAALPRKPTVAHLLLGFSVTGDTIDVAHGGPFAKDMALFHSILKILYEYPDGEIDGNFLAWLMHLKQAGLQLLEKLWKSPLSSVYTMTELRVHEFLFVQFVRQTIVNSSTLWDGRSIADPDFIFSESAICFRGFLIQRAALLDYATREICYIAQEHAPTWKARILSTLLGTTSTSDGGQVSNPTVFDLFDFIELDIPSEVPEATSPPFAEIDLSICTKAVANEITLYDLPSVEELLTLKQHELRKGGHIPGPAEEQSLHNEAQKLVARLHARNQRNLLLQARSDTLKAWTQLLLMVLENCDFDLGTKTAFIFQTFQVILPKLEQYSLESITEALELSRLAKVLLSNLDFISSSFDKGRAGDVANDRLCQLFRISLRGIHSPIATTSLRENFYSICYRYLTGMSDVSEAGTISQRHHTQTIKASGERLIEVICDDAYAGDEVCRISAFLLLDALVSSDEREDSNYMVEALVRLNFIAVVVDAIRHIPSELRDTKAQDVPLLFSYYEAKLSLLLRISQTRAGATYVLNAGLFQSVRDSQLFSVDPDLGLDIDHPEALKKYYNLLLAVIRVINSAVLSKGSQNQHTIDQARRFLADNRYQIVAIFKRHAKIGGVHTDASGDLENIVESFTLLISMTKFLEAS</sequence>
<name>A0A9P8IGS0_9PEZI</name>
<accession>A0A9P8IGS0</accession>
<dbReference type="PANTHER" id="PTHR31344">
    <property type="entry name" value="NUCLEAR PORE COMPLEX PROTEIN NUP205"/>
    <property type="match status" value="1"/>
</dbReference>
<protein>
    <recommendedName>
        <fullName evidence="7">Nuclear pore complex protein Nup205</fullName>
    </recommendedName>
</protein>
<dbReference type="InterPro" id="IPR021827">
    <property type="entry name" value="Nup186/Nup192/Nup205"/>
</dbReference>
<dbReference type="GO" id="GO:0044611">
    <property type="term" value="C:nuclear pore inner ring"/>
    <property type="evidence" value="ECO:0007669"/>
    <property type="project" value="TreeGrafter"/>
</dbReference>
<dbReference type="Pfam" id="PF11894">
    <property type="entry name" value="Nup192"/>
    <property type="match status" value="1"/>
</dbReference>
<comment type="caution">
    <text evidence="5">The sequence shown here is derived from an EMBL/GenBank/DDBJ whole genome shotgun (WGS) entry which is preliminary data.</text>
</comment>